<evidence type="ECO:0000313" key="1">
    <source>
        <dbReference type="EMBL" id="ATW58292.1"/>
    </source>
</evidence>
<keyword evidence="2" id="KW-1185">Reference proteome</keyword>
<proteinExistence type="predicted"/>
<evidence type="ECO:0000313" key="2">
    <source>
        <dbReference type="Proteomes" id="UP000241096"/>
    </source>
</evidence>
<dbReference type="EMBL" id="MG018930">
    <property type="protein sequence ID" value="ATW58292.1"/>
    <property type="molecule type" value="Genomic_DNA"/>
</dbReference>
<sequence length="156" mass="17805">MNVMAQAHKAAKEFFASVTETGLSYAKVLQIKLRVYHREYKAMQTQSPAVAQFTKAMQDAQKRIAELEAIDTTDGYIVVVGDNIRLPMNEVQGKWCRVEDASIFWYREDAQRFAGRIVNGNGEKGQVVKKVDQIAWEINEQRQLIANVQEWIAQAK</sequence>
<protein>
    <submittedName>
        <fullName evidence="1">Uncharacterized protein</fullName>
    </submittedName>
</protein>
<organism evidence="1 2">
    <name type="scientific">Pseudomonas phage ventosus</name>
    <dbReference type="NCBI Taxonomy" id="2048980"/>
    <lineage>
        <taxon>Viruses</taxon>
        <taxon>Duplodnaviria</taxon>
        <taxon>Heunggongvirae</taxon>
        <taxon>Uroviricota</taxon>
        <taxon>Caudoviricetes</taxon>
        <taxon>Vandenendeviridae</taxon>
        <taxon>Gorskivirinae</taxon>
        <taxon>Ventosusvirus</taxon>
        <taxon>Ventosusvirus ventosus</taxon>
    </lineage>
</organism>
<reference evidence="1 2" key="1">
    <citation type="submission" date="2017-09" db="EMBL/GenBank/DDBJ databases">
        <authorList>
            <person name="Ehlers B."/>
            <person name="Leendertz F.H."/>
        </authorList>
    </citation>
    <scope>NUCLEOTIDE SEQUENCE [LARGE SCALE GENOMIC DNA]</scope>
</reference>
<accession>A0A2H4P7Y6</accession>
<name>A0A2H4P7Y6_9CAUD</name>
<dbReference type="Proteomes" id="UP000241096">
    <property type="component" value="Segment"/>
</dbReference>
<gene>
    <name evidence="1" type="ORF">CNR37_00085</name>
</gene>